<evidence type="ECO:0000313" key="8">
    <source>
        <dbReference type="EMBL" id="KAG7403068.1"/>
    </source>
</evidence>
<feature type="region of interest" description="Disordered" evidence="5">
    <location>
        <begin position="2596"/>
        <end position="2630"/>
    </location>
</feature>
<dbReference type="GO" id="GO:0005737">
    <property type="term" value="C:cytoplasm"/>
    <property type="evidence" value="ECO:0007669"/>
    <property type="project" value="TreeGrafter"/>
</dbReference>
<dbReference type="GO" id="GO:0043138">
    <property type="term" value="F:3'-5' DNA helicase activity"/>
    <property type="evidence" value="ECO:0007669"/>
    <property type="project" value="UniProtKB-EC"/>
</dbReference>
<dbReference type="InterPro" id="IPR022698">
    <property type="entry name" value="OrsD"/>
</dbReference>
<keyword evidence="8" id="KW-0378">Hydrolase</keyword>
<dbReference type="GO" id="GO:0003676">
    <property type="term" value="F:nucleic acid binding"/>
    <property type="evidence" value="ECO:0007669"/>
    <property type="project" value="InterPro"/>
</dbReference>
<gene>
    <name evidence="8" type="ORF">Forpi1262_v018859</name>
</gene>
<dbReference type="Pfam" id="PF12013">
    <property type="entry name" value="OrsD"/>
    <property type="match status" value="1"/>
</dbReference>
<feature type="compositionally biased region" description="Acidic residues" evidence="5">
    <location>
        <begin position="362"/>
        <end position="378"/>
    </location>
</feature>
<evidence type="ECO:0000313" key="9">
    <source>
        <dbReference type="Proteomes" id="UP000693942"/>
    </source>
</evidence>
<dbReference type="GO" id="GO:0005524">
    <property type="term" value="F:ATP binding"/>
    <property type="evidence" value="ECO:0007669"/>
    <property type="project" value="UniProtKB-KW"/>
</dbReference>
<comment type="caution">
    <text evidence="8">The sequence shown here is derived from an EMBL/GenBank/DDBJ whole genome shotgun (WGS) entry which is preliminary data.</text>
</comment>
<dbReference type="PROSITE" id="PS51194">
    <property type="entry name" value="HELICASE_CTER"/>
    <property type="match status" value="2"/>
</dbReference>
<feature type="region of interest" description="Disordered" evidence="5">
    <location>
        <begin position="870"/>
        <end position="931"/>
    </location>
</feature>
<dbReference type="PROSITE" id="PS00028">
    <property type="entry name" value="ZINC_FINGER_C2H2_1"/>
    <property type="match status" value="1"/>
</dbReference>
<evidence type="ECO:0000256" key="2">
    <source>
        <dbReference type="ARBA" id="ARBA00022840"/>
    </source>
</evidence>
<comment type="catalytic activity">
    <reaction evidence="3">
        <text>Couples ATP hydrolysis with the unwinding of duplex DNA by translocating in the 3'-5' direction.</text>
        <dbReference type="EC" id="5.6.2.4"/>
    </reaction>
</comment>
<feature type="compositionally biased region" description="Basic and acidic residues" evidence="5">
    <location>
        <begin position="910"/>
        <end position="931"/>
    </location>
</feature>
<feature type="domain" description="Helicase C-terminal" evidence="7">
    <location>
        <begin position="2629"/>
        <end position="2785"/>
    </location>
</feature>
<organism evidence="8 9">
    <name type="scientific">Fusarium oxysporum f. sp. raphani</name>
    <dbReference type="NCBI Taxonomy" id="96318"/>
    <lineage>
        <taxon>Eukaryota</taxon>
        <taxon>Fungi</taxon>
        <taxon>Dikarya</taxon>
        <taxon>Ascomycota</taxon>
        <taxon>Pezizomycotina</taxon>
        <taxon>Sordariomycetes</taxon>
        <taxon>Hypocreomycetidae</taxon>
        <taxon>Hypocreales</taxon>
        <taxon>Nectriaceae</taxon>
        <taxon>Fusarium</taxon>
        <taxon>Fusarium oxysporum species complex</taxon>
    </lineage>
</organism>
<sequence>MEDIIQLNQDYQILICRLCQAAVRPGSSIETHFRQKHLLKGQVLKDIKDYYGTLELADPKLAATPEDNSEAIEQLVISHGYSCNACRYLTIARDNIVRHWREAGHGAAEERWTEVRLQTWMGGHYARYWIVRDDSDSNGPSDTADEANARSQSAMDEVIAASEARLKEKDAARLRKGDLKEDIDRDSSWVKRVGWVRHFGSRDLTSIHDAAEWLRARAATGRRTVAQDDEETVRERLLLGRLGQSFDREVERCCWRLDSVPTETLQWLASISSTTPSGQPFGRKGKEASMIKYKSVGHRYLGFCWKAYHIGRKEALERWAVRFTDEQWSLLQDIADELERDRVPSSHDSGFFSGRERQATDKDEDEYQDDDNSDEDERGNEGMTSSLDGALDRAVFNFIVASIKTHVGGNVYTNSLLCFCAALGINRHPLGYLEPHLYTGMLAGILWWARLFFLEAVFENQPVDQDEVGIEAVLAFREEHTSWMCIGTHSVISTIIGWMAYGKGYRQKNGGQPSIRWSDDEEGLFHMGEHISVEDFTRTLRDEVTEAEKLLNGLFGGVWQTVSKKIDMGRIVDNMIRLGAGQSFASNPKNKWLEAGPAKVMRLMEASIWDAARVRWKRQRVKRWLRDLRLLRETLLVLVHTWGGLPGRGPEITTLRHCDSWQLIRNVFILDGQVMIVTDRDKMKAIRDNGRKVARFVPDRIGRMVVAYIAWLLPTERVLRQECQLNEPHGEQLEYMWRDGSSSVWETDRLSKKLARVMQAGTGVRLGVGRYRAIAIEMGRRIRGLVIRQLEGKMDDEDEDENVEIDPITGEPVDCGGSWNIVWDLQSTHGTRIARQHYAVHIGFPGKLQPEMIATFKEISKLWHQFLESAEEGKEKKVPKRKQGSQKTDKQQQSTNSPAQMTTSSKRRKTTQEEELAQKKKEMSEKKKKKLEDEMADGLRKLLGPKATWRSDKQAESMRSIMALKADQTAINVLPTGAGKSILFMLPAVMEDTGTSIVVVPFVALMDDLVTRATDMGVDCIRYRSSMNSGREGMPRAARLIVVSADIVSSAEFSGYVDGLSCTGLLQRIFVDECHTVIMDIGYRAKLGELVGLRRFGCPLVLLTATLPVVLEDWFRGEMLAKSAIMVRDRTVKLNCRYEVQQVKPGRDAVEDRTVEVIKQLDQDMTGRQKGVIYCRSKSQCEAIADEIGCGFHHSGMSEQDRYEVRTAWIEGRNTSRWIAATTGLGTGIDIEGIVAVVHMEKPYGLVDFVQQIGRGGRRAGEVVRSVIIHNGQRQREDQHRSFVDDINQAQMEAFVSTPGCPRAVISAFMDGAAGETCEDVDGATLCDRCELLRRDDDYDEGEGRIEEVIEESEGETEEKTEEETEGESQGEGETDGETEGETEGETNRKISQGSESESESESDEIRKGGRIWKAFGKEEGMRIKTLFRWLDDVAEECPICHVRRHQKGQELGEVPDQPRHKKAGQWCATVAEEGHLKQKHPKIAASQIGEITKAVDAIPGLVRRQDELHDFQFPDASNEAIPYLEPPRGGMRGCPTCGYFVSDQRGIQAHYRKEHGWENDWKKGGNIKKKLEQPRETPWIEGAYCQRFFRRRWASSWFQVRKDNESEVQTAINHEPREDAAAKLMRLHQEQVNKFNAAEEDEIKVANEKKEPSAWLERTGWADHLQKFKAKKDLLPLAAPLQEDEPVLQLMCDIFDRLADHAKAAAVPSIVGLAALYQIERKEIHIKPSKPFDNRLEDESWTQYKGYWMTMLRIWHRMDGRQDEDRPPYKLTIRQGDLWDEFVEAAEAVVAGQARQNELTDEKMERLCLDMLIGMLDHQFKQSHYDSIVLSALAIMGISEDGGWIEPTDYTPKYSGVIKVARMLVLYQSWHEREEDIAEKMRTMDEDEAREEAKGMYRIVREKSQRFMTRVSEKNDSEPTPMDWIFDTRTYGMKIRYATAAGGTIDWRGEEITYRQVRFTMSSLSEMFHSLVQEARSMLCELTMVGANNLEALPKIEWTTMEDDHSEARVGYSFLTDSRNEWVAKGKNWILNHILESKRRQKEWLSEGPDGTCPYNVKAVKSYGRLVEQFREVLNLLWITLCGMPMRTTEATGVRMCNTVNGGIRNIFAHGTMLFFVVLYHKGFRRTGSAKVIHRYLPREVSELVIWYMWIVLEFWQQVQGMVKGGDRCSAFLWADEIVSRTDTEDEREQRELREQEEDDGRLSVMSQSQRVPYGDDVSVDDMDHEGRKDMRDWIKERKWNSDRLRRIMQKHSERLLGCRMNIIAWRNIAIAIANRYLNASFGQEEEGGDGDEDEVDDNAWDLQAGHGTHVAGMIYARELQQGLFETAALREKYRIISRRWHRFFGFGVEDRQGTESGMAKKRKRELYEDVQEETRFRRFKRLRQVDIIGQLKRMMGPEAEFRGNQEKAIRAIIRGESRIVQVMGTGGGKSLSFMLPAFCASDGTTVVVTPLVALRNNMHDRCAKHKITSYVWQSRGSNQSGASIVFVTPESAVTKGFQDFVNRMLSRQALDRVVIDECHSVLDSTRQFRPQLLQLGEVVNDWGVQVVCLTATLALDDEPEFFRRMKLSKDHLLLFRERTTRKNIRYRVEIVDSGSGSGNSRKGRGGQSGSKTRQVGSDDEEDEQEAEENKKVYSIVRDWMNRGVNGKVIIYAGSINRVERLGREFNCPTYWNKVDTEEGKAKRIDEWMAGNRDEGGLIVATNALGMGMDVPDVRLVIHAGMPRQLRNFVQESGRAGRDGQESEAVVVCGKWMVEDASGGRQDAAKAHMPSIGTGWEGSTKEYVKGDSCRRVVLDRVMDGRMDRWECEKGEHPCDVCERRGLQQVIEEGDYEDSMFGATGSQQEATTEAMENEFEHTNRIGKYGRWQTGRHIMGEAREAQEFEMQLERWSGSCVG</sequence>
<keyword evidence="2" id="KW-0067">ATP-binding</keyword>
<evidence type="ECO:0000256" key="1">
    <source>
        <dbReference type="ARBA" id="ARBA00022741"/>
    </source>
</evidence>
<dbReference type="Proteomes" id="UP000693942">
    <property type="component" value="Unassembled WGS sequence"/>
</dbReference>
<feature type="domain" description="Helicase C-terminal" evidence="7">
    <location>
        <begin position="1160"/>
        <end position="1306"/>
    </location>
</feature>
<evidence type="ECO:0000256" key="4">
    <source>
        <dbReference type="ARBA" id="ARBA00034808"/>
    </source>
</evidence>
<dbReference type="EC" id="5.6.2.4" evidence="4"/>
<proteinExistence type="predicted"/>
<dbReference type="InterPro" id="IPR013087">
    <property type="entry name" value="Znf_C2H2_type"/>
</dbReference>
<feature type="region of interest" description="Disordered" evidence="5">
    <location>
        <begin position="2184"/>
        <end position="2206"/>
    </location>
</feature>
<evidence type="ECO:0000259" key="7">
    <source>
        <dbReference type="PROSITE" id="PS51194"/>
    </source>
</evidence>
<evidence type="ECO:0000259" key="6">
    <source>
        <dbReference type="PROSITE" id="PS51192"/>
    </source>
</evidence>
<keyword evidence="8" id="KW-0347">Helicase</keyword>
<evidence type="ECO:0000256" key="3">
    <source>
        <dbReference type="ARBA" id="ARBA00034617"/>
    </source>
</evidence>
<accession>A0A8J5TM41</accession>
<dbReference type="PANTHER" id="PTHR13710">
    <property type="entry name" value="DNA HELICASE RECQ FAMILY MEMBER"/>
    <property type="match status" value="1"/>
</dbReference>
<feature type="compositionally biased region" description="Acidic residues" evidence="5">
    <location>
        <begin position="1349"/>
        <end position="1385"/>
    </location>
</feature>
<dbReference type="Pfam" id="PF00270">
    <property type="entry name" value="DEAD"/>
    <property type="match status" value="2"/>
</dbReference>
<dbReference type="GO" id="GO:0009378">
    <property type="term" value="F:four-way junction helicase activity"/>
    <property type="evidence" value="ECO:0007669"/>
    <property type="project" value="TreeGrafter"/>
</dbReference>
<dbReference type="SMART" id="SM00490">
    <property type="entry name" value="HELICc"/>
    <property type="match status" value="2"/>
</dbReference>
<evidence type="ECO:0000256" key="5">
    <source>
        <dbReference type="SAM" id="MobiDB-lite"/>
    </source>
</evidence>
<dbReference type="InterPro" id="IPR001650">
    <property type="entry name" value="Helicase_C-like"/>
</dbReference>
<dbReference type="InterPro" id="IPR014001">
    <property type="entry name" value="Helicase_ATP-bd"/>
</dbReference>
<name>A0A8J5TM41_FUSOX</name>
<dbReference type="GO" id="GO:0000724">
    <property type="term" value="P:double-strand break repair via homologous recombination"/>
    <property type="evidence" value="ECO:0007669"/>
    <property type="project" value="TreeGrafter"/>
</dbReference>
<protein>
    <recommendedName>
        <fullName evidence="4">DNA 3'-5' helicase</fullName>
        <ecNumber evidence="4">5.6.2.4</ecNumber>
    </recommendedName>
</protein>
<dbReference type="SMART" id="SM00487">
    <property type="entry name" value="DEXDc"/>
    <property type="match status" value="2"/>
</dbReference>
<dbReference type="GO" id="GO:0005694">
    <property type="term" value="C:chromosome"/>
    <property type="evidence" value="ECO:0007669"/>
    <property type="project" value="TreeGrafter"/>
</dbReference>
<feature type="compositionally biased region" description="Acidic residues" evidence="5">
    <location>
        <begin position="2619"/>
        <end position="2628"/>
    </location>
</feature>
<feature type="region of interest" description="Disordered" evidence="5">
    <location>
        <begin position="341"/>
        <end position="386"/>
    </location>
</feature>
<feature type="domain" description="Helicase ATP-binding" evidence="6">
    <location>
        <begin position="2412"/>
        <end position="2573"/>
    </location>
</feature>
<dbReference type="PANTHER" id="PTHR13710:SF154">
    <property type="entry name" value="RECQ HELICASE, PUTATIVE (AFU_ORTHOLOGUE AFUA_6G14720)-RELATED"/>
    <property type="match status" value="1"/>
</dbReference>
<feature type="region of interest" description="Disordered" evidence="5">
    <location>
        <begin position="1341"/>
        <end position="1407"/>
    </location>
</feature>
<feature type="compositionally biased region" description="Basic and acidic residues" evidence="5">
    <location>
        <begin position="2184"/>
        <end position="2195"/>
    </location>
</feature>
<feature type="compositionally biased region" description="Polar residues" evidence="5">
    <location>
        <begin position="891"/>
        <end position="904"/>
    </location>
</feature>
<reference evidence="8" key="1">
    <citation type="submission" date="2021-04" db="EMBL/GenBank/DDBJ databases">
        <title>First draft genome resource for Brassicaceae pathogens Fusarium oxysporum f. sp. raphani and Fusarium oxysporum f. sp. rapae.</title>
        <authorList>
            <person name="Asai S."/>
        </authorList>
    </citation>
    <scope>NUCLEOTIDE SEQUENCE</scope>
    <source>
        <strain evidence="8">Tf1262</strain>
    </source>
</reference>
<dbReference type="Pfam" id="PF00271">
    <property type="entry name" value="Helicase_C"/>
    <property type="match status" value="2"/>
</dbReference>
<dbReference type="SMART" id="SM00355">
    <property type="entry name" value="ZnF_C2H2"/>
    <property type="match status" value="3"/>
</dbReference>
<dbReference type="PROSITE" id="PS51192">
    <property type="entry name" value="HELICASE_ATP_BIND_1"/>
    <property type="match status" value="2"/>
</dbReference>
<keyword evidence="1" id="KW-0547">Nucleotide-binding</keyword>
<dbReference type="InterPro" id="IPR011545">
    <property type="entry name" value="DEAD/DEAH_box_helicase_dom"/>
</dbReference>
<feature type="domain" description="Helicase ATP-binding" evidence="6">
    <location>
        <begin position="961"/>
        <end position="1125"/>
    </location>
</feature>
<dbReference type="EMBL" id="JAELUR010000040">
    <property type="protein sequence ID" value="KAG7403068.1"/>
    <property type="molecule type" value="Genomic_DNA"/>
</dbReference>